<dbReference type="InterPro" id="IPR043519">
    <property type="entry name" value="NT_sf"/>
</dbReference>
<dbReference type="CDD" id="cd05402">
    <property type="entry name" value="NT_PAP_TUTase"/>
    <property type="match status" value="1"/>
</dbReference>
<evidence type="ECO:0000256" key="2">
    <source>
        <dbReference type="ARBA" id="ARBA00001946"/>
    </source>
</evidence>
<dbReference type="Gene3D" id="1.10.1410.10">
    <property type="match status" value="1"/>
</dbReference>
<feature type="domain" description="Poly(A) RNA polymerase mitochondrial-like central palm" evidence="7">
    <location>
        <begin position="19"/>
        <end position="154"/>
    </location>
</feature>
<feature type="domain" description="PAP-associated" evidence="6">
    <location>
        <begin position="244"/>
        <end position="317"/>
    </location>
</feature>
<dbReference type="InterPro" id="IPR002058">
    <property type="entry name" value="PAP_assoc"/>
</dbReference>
<dbReference type="EMBL" id="CAJHNJ030000006">
    <property type="protein sequence ID" value="CAG9101319.1"/>
    <property type="molecule type" value="Genomic_DNA"/>
</dbReference>
<dbReference type="Gene3D" id="3.30.460.10">
    <property type="entry name" value="Beta Polymerase, domain 2"/>
    <property type="match status" value="1"/>
</dbReference>
<dbReference type="PANTHER" id="PTHR12271">
    <property type="entry name" value="POLY A POLYMERASE CID PAP -RELATED"/>
    <property type="match status" value="1"/>
</dbReference>
<evidence type="ECO:0000259" key="6">
    <source>
        <dbReference type="Pfam" id="PF03828"/>
    </source>
</evidence>
<dbReference type="GO" id="GO:0046872">
    <property type="term" value="F:metal ion binding"/>
    <property type="evidence" value="ECO:0007669"/>
    <property type="project" value="UniProtKB-KW"/>
</dbReference>
<name>A0A8S4DKS8_PLUXY</name>
<dbReference type="SUPFAM" id="SSF81301">
    <property type="entry name" value="Nucleotidyltransferase"/>
    <property type="match status" value="1"/>
</dbReference>
<dbReference type="Proteomes" id="UP000653454">
    <property type="component" value="Unassembled WGS sequence"/>
</dbReference>
<evidence type="ECO:0000313" key="8">
    <source>
        <dbReference type="EMBL" id="CAG9101319.1"/>
    </source>
</evidence>
<evidence type="ECO:0000256" key="1">
    <source>
        <dbReference type="ARBA" id="ARBA00001936"/>
    </source>
</evidence>
<keyword evidence="3" id="KW-0808">Transferase</keyword>
<sequence length="432" mass="49544">MDTVDILDVSQLRLAGDFDAQVRDVLQFVRLTREEVENLRLLYEDLEQTLRTRWHDCKIHPFGSIVTGLGIKTSDADCFVEVPFVPSSQKNSQICVKAARNTLQRYPDLFTKLFVILSAKVPIVQFTHVPTQIHCDVSFTSHAGTRNSELICFMMQLDSRILPMTILIKYWSKVHGLTGTNKLPNYSLIMMTIFYLQQIDVLPSVEYLQNSAAQTNMVDNWNTSFMTNKSQVPPSQNKTPLYGLLRGFFEYYRDFDYKDSIISPYLGRPLKKTWFKGIEHVPNEFSQYINNVTNNNCPPIKTETNGLICVQDPFQHNRNCTAGVFPRLFATLVAYFRQSVNIFEGCPRDSVLGELLRQPPPNIPVPQKRVINIGTVANGTHNNRPNKIVKRKNNSVLPPHLQKNKHNNKAVWNYAVSNAQGRNGPNYMKRRF</sequence>
<keyword evidence="4" id="KW-0479">Metal-binding</keyword>
<dbReference type="PANTHER" id="PTHR12271:SF66">
    <property type="entry name" value="TERMINAL URIDYLYLTRANSFERASE TAILOR"/>
    <property type="match status" value="1"/>
</dbReference>
<dbReference type="AlphaFoldDB" id="A0A8S4DKS8"/>
<organism evidence="8 9">
    <name type="scientific">Plutella xylostella</name>
    <name type="common">Diamondback moth</name>
    <name type="synonym">Plutella maculipennis</name>
    <dbReference type="NCBI Taxonomy" id="51655"/>
    <lineage>
        <taxon>Eukaryota</taxon>
        <taxon>Metazoa</taxon>
        <taxon>Ecdysozoa</taxon>
        <taxon>Arthropoda</taxon>
        <taxon>Hexapoda</taxon>
        <taxon>Insecta</taxon>
        <taxon>Pterygota</taxon>
        <taxon>Neoptera</taxon>
        <taxon>Endopterygota</taxon>
        <taxon>Lepidoptera</taxon>
        <taxon>Glossata</taxon>
        <taxon>Ditrysia</taxon>
        <taxon>Yponomeutoidea</taxon>
        <taxon>Plutellidae</taxon>
        <taxon>Plutella</taxon>
    </lineage>
</organism>
<comment type="cofactor">
    <cofactor evidence="2">
        <name>Mg(2+)</name>
        <dbReference type="ChEBI" id="CHEBI:18420"/>
    </cofactor>
</comment>
<dbReference type="GO" id="GO:0031123">
    <property type="term" value="P:RNA 3'-end processing"/>
    <property type="evidence" value="ECO:0007669"/>
    <property type="project" value="TreeGrafter"/>
</dbReference>
<dbReference type="SUPFAM" id="SSF81631">
    <property type="entry name" value="PAP/OAS1 substrate-binding domain"/>
    <property type="match status" value="1"/>
</dbReference>
<keyword evidence="9" id="KW-1185">Reference proteome</keyword>
<dbReference type="InterPro" id="IPR054708">
    <property type="entry name" value="MTPAP-like_central"/>
</dbReference>
<protein>
    <submittedName>
        <fullName evidence="8">(diamondback moth) hypothetical protein</fullName>
    </submittedName>
</protein>
<evidence type="ECO:0000313" key="9">
    <source>
        <dbReference type="Proteomes" id="UP000653454"/>
    </source>
</evidence>
<dbReference type="Pfam" id="PF22600">
    <property type="entry name" value="MTPAP-like_central"/>
    <property type="match status" value="1"/>
</dbReference>
<accession>A0A8S4DKS8</accession>
<evidence type="ECO:0000256" key="4">
    <source>
        <dbReference type="ARBA" id="ARBA00022723"/>
    </source>
</evidence>
<reference evidence="8" key="1">
    <citation type="submission" date="2020-11" db="EMBL/GenBank/DDBJ databases">
        <authorList>
            <person name="Whiteford S."/>
        </authorList>
    </citation>
    <scope>NUCLEOTIDE SEQUENCE</scope>
</reference>
<comment type="caution">
    <text evidence="8">The sequence shown here is derived from an EMBL/GenBank/DDBJ whole genome shotgun (WGS) entry which is preliminary data.</text>
</comment>
<proteinExistence type="predicted"/>
<keyword evidence="5" id="KW-0460">Magnesium</keyword>
<comment type="cofactor">
    <cofactor evidence="1">
        <name>Mn(2+)</name>
        <dbReference type="ChEBI" id="CHEBI:29035"/>
    </cofactor>
</comment>
<gene>
    <name evidence="8" type="ORF">PLXY2_LOCUS2514</name>
</gene>
<evidence type="ECO:0000259" key="7">
    <source>
        <dbReference type="Pfam" id="PF22600"/>
    </source>
</evidence>
<dbReference type="GO" id="GO:0050265">
    <property type="term" value="F:RNA uridylyltransferase activity"/>
    <property type="evidence" value="ECO:0007669"/>
    <property type="project" value="TreeGrafter"/>
</dbReference>
<dbReference type="GO" id="GO:1990817">
    <property type="term" value="F:poly(A) RNA polymerase activity"/>
    <property type="evidence" value="ECO:0007669"/>
    <property type="project" value="UniProtKB-ARBA"/>
</dbReference>
<evidence type="ECO:0000256" key="3">
    <source>
        <dbReference type="ARBA" id="ARBA00022679"/>
    </source>
</evidence>
<dbReference type="Pfam" id="PF03828">
    <property type="entry name" value="PAP_assoc"/>
    <property type="match status" value="1"/>
</dbReference>
<evidence type="ECO:0000256" key="5">
    <source>
        <dbReference type="ARBA" id="ARBA00022842"/>
    </source>
</evidence>